<reference evidence="2 3" key="1">
    <citation type="journal article" date="2019" name="Sci. Rep.">
        <title>Orb-weaving spider Araneus ventricosus genome elucidates the spidroin gene catalogue.</title>
        <authorList>
            <person name="Kono N."/>
            <person name="Nakamura H."/>
            <person name="Ohtoshi R."/>
            <person name="Moran D.A.P."/>
            <person name="Shinohara A."/>
            <person name="Yoshida Y."/>
            <person name="Fujiwara M."/>
            <person name="Mori M."/>
            <person name="Tomita M."/>
            <person name="Arakawa K."/>
        </authorList>
    </citation>
    <scope>NUCLEOTIDE SEQUENCE [LARGE SCALE GENOMIC DNA]</scope>
</reference>
<dbReference type="Proteomes" id="UP000499080">
    <property type="component" value="Unassembled WGS sequence"/>
</dbReference>
<proteinExistence type="predicted"/>
<dbReference type="EMBL" id="BGPR01022468">
    <property type="protein sequence ID" value="GBN88796.1"/>
    <property type="molecule type" value="Genomic_DNA"/>
</dbReference>
<dbReference type="AlphaFoldDB" id="A0A4Y2SMK4"/>
<evidence type="ECO:0000313" key="3">
    <source>
        <dbReference type="Proteomes" id="UP000499080"/>
    </source>
</evidence>
<accession>A0A4Y2SMK4</accession>
<keyword evidence="3" id="KW-1185">Reference proteome</keyword>
<comment type="caution">
    <text evidence="2">The sequence shown here is derived from an EMBL/GenBank/DDBJ whole genome shotgun (WGS) entry which is preliminary data.</text>
</comment>
<gene>
    <name evidence="2" type="ORF">AVEN_250810_1</name>
</gene>
<name>A0A4Y2SMK4_ARAVE</name>
<organism evidence="2 3">
    <name type="scientific">Araneus ventricosus</name>
    <name type="common">Orbweaver spider</name>
    <name type="synonym">Epeira ventricosa</name>
    <dbReference type="NCBI Taxonomy" id="182803"/>
    <lineage>
        <taxon>Eukaryota</taxon>
        <taxon>Metazoa</taxon>
        <taxon>Ecdysozoa</taxon>
        <taxon>Arthropoda</taxon>
        <taxon>Chelicerata</taxon>
        <taxon>Arachnida</taxon>
        <taxon>Araneae</taxon>
        <taxon>Araneomorphae</taxon>
        <taxon>Entelegynae</taxon>
        <taxon>Araneoidea</taxon>
        <taxon>Araneidae</taxon>
        <taxon>Araneus</taxon>
    </lineage>
</organism>
<evidence type="ECO:0000313" key="2">
    <source>
        <dbReference type="EMBL" id="GBN88796.1"/>
    </source>
</evidence>
<protein>
    <submittedName>
        <fullName evidence="2">Uncharacterized protein</fullName>
    </submittedName>
</protein>
<evidence type="ECO:0000256" key="1">
    <source>
        <dbReference type="SAM" id="MobiDB-lite"/>
    </source>
</evidence>
<feature type="region of interest" description="Disordered" evidence="1">
    <location>
        <begin position="70"/>
        <end position="89"/>
    </location>
</feature>
<sequence>MLVERLSPRWSSSGLTPFLGRPGQCGYFCATPTGGRLATTYDLTCNRPHTRRIFGGIGFQACDLSVPRSRLTTRPPQPHQICGKSVFQR</sequence>